<dbReference type="Proteomes" id="UP000290289">
    <property type="component" value="Chromosome 10"/>
</dbReference>
<organism evidence="1 2">
    <name type="scientific">Malus domestica</name>
    <name type="common">Apple</name>
    <name type="synonym">Pyrus malus</name>
    <dbReference type="NCBI Taxonomy" id="3750"/>
    <lineage>
        <taxon>Eukaryota</taxon>
        <taxon>Viridiplantae</taxon>
        <taxon>Streptophyta</taxon>
        <taxon>Embryophyta</taxon>
        <taxon>Tracheophyta</taxon>
        <taxon>Spermatophyta</taxon>
        <taxon>Magnoliopsida</taxon>
        <taxon>eudicotyledons</taxon>
        <taxon>Gunneridae</taxon>
        <taxon>Pentapetalae</taxon>
        <taxon>rosids</taxon>
        <taxon>fabids</taxon>
        <taxon>Rosales</taxon>
        <taxon>Rosaceae</taxon>
        <taxon>Amygdaloideae</taxon>
        <taxon>Maleae</taxon>
        <taxon>Malus</taxon>
    </lineage>
</organism>
<proteinExistence type="predicted"/>
<gene>
    <name evidence="1" type="ORF">DVH24_009389</name>
</gene>
<name>A0A498IQ01_MALDO</name>
<reference evidence="1 2" key="1">
    <citation type="submission" date="2018-10" db="EMBL/GenBank/DDBJ databases">
        <title>A high-quality apple genome assembly.</title>
        <authorList>
            <person name="Hu J."/>
        </authorList>
    </citation>
    <scope>NUCLEOTIDE SEQUENCE [LARGE SCALE GENOMIC DNA]</scope>
    <source>
        <strain evidence="2">cv. HFTH1</strain>
        <tissue evidence="1">Young leaf</tissue>
    </source>
</reference>
<comment type="caution">
    <text evidence="1">The sequence shown here is derived from an EMBL/GenBank/DDBJ whole genome shotgun (WGS) entry which is preliminary data.</text>
</comment>
<evidence type="ECO:0000313" key="2">
    <source>
        <dbReference type="Proteomes" id="UP000290289"/>
    </source>
</evidence>
<accession>A0A498IQ01</accession>
<evidence type="ECO:0000313" key="1">
    <source>
        <dbReference type="EMBL" id="RXH85568.1"/>
    </source>
</evidence>
<keyword evidence="2" id="KW-1185">Reference proteome</keyword>
<sequence length="59" mass="6486">MRIDGRLGAKHCICYGDDSGVLAAKPSNGLCVSVSDIELEMNETNREHKHISHIQHLAD</sequence>
<dbReference type="EMBL" id="RDQH01000336">
    <property type="protein sequence ID" value="RXH85568.1"/>
    <property type="molecule type" value="Genomic_DNA"/>
</dbReference>
<protein>
    <submittedName>
        <fullName evidence="1">Uncharacterized protein</fullName>
    </submittedName>
</protein>
<dbReference type="AlphaFoldDB" id="A0A498IQ01"/>